<keyword evidence="4 6" id="KW-1133">Transmembrane helix</keyword>
<dbReference type="RefSeq" id="WP_204497638.1">
    <property type="nucleotide sequence ID" value="NZ_JAFBDR010000002.1"/>
</dbReference>
<keyword evidence="3 6" id="KW-0812">Transmembrane</keyword>
<evidence type="ECO:0000256" key="1">
    <source>
        <dbReference type="ARBA" id="ARBA00004651"/>
    </source>
</evidence>
<dbReference type="InterPro" id="IPR036259">
    <property type="entry name" value="MFS_trans_sf"/>
</dbReference>
<evidence type="ECO:0000256" key="3">
    <source>
        <dbReference type="ARBA" id="ARBA00022692"/>
    </source>
</evidence>
<dbReference type="PANTHER" id="PTHR43129:SF1">
    <property type="entry name" value="FOSMIDOMYCIN RESISTANCE PROTEIN"/>
    <property type="match status" value="1"/>
</dbReference>
<evidence type="ECO:0000256" key="2">
    <source>
        <dbReference type="ARBA" id="ARBA00022448"/>
    </source>
</evidence>
<gene>
    <name evidence="8" type="ORF">JOC48_000697</name>
</gene>
<feature type="transmembrane region" description="Helical" evidence="6">
    <location>
        <begin position="79"/>
        <end position="96"/>
    </location>
</feature>
<accession>A0ABS2MWF2</accession>
<evidence type="ECO:0000313" key="9">
    <source>
        <dbReference type="Proteomes" id="UP001296943"/>
    </source>
</evidence>
<name>A0ABS2MWF2_9BACI</name>
<feature type="transmembrane region" description="Helical" evidence="6">
    <location>
        <begin position="170"/>
        <end position="188"/>
    </location>
</feature>
<feature type="transmembrane region" description="Helical" evidence="6">
    <location>
        <begin position="319"/>
        <end position="342"/>
    </location>
</feature>
<protein>
    <submittedName>
        <fullName evidence="8">Sugar phosphate permease</fullName>
    </submittedName>
</protein>
<feature type="transmembrane region" description="Helical" evidence="6">
    <location>
        <begin position="382"/>
        <end position="402"/>
    </location>
</feature>
<keyword evidence="9" id="KW-1185">Reference proteome</keyword>
<dbReference type="EMBL" id="JAFBDR010000002">
    <property type="protein sequence ID" value="MBM7570219.1"/>
    <property type="molecule type" value="Genomic_DNA"/>
</dbReference>
<feature type="transmembrane region" description="Helical" evidence="6">
    <location>
        <begin position="354"/>
        <end position="376"/>
    </location>
</feature>
<dbReference type="SUPFAM" id="SSF103473">
    <property type="entry name" value="MFS general substrate transporter"/>
    <property type="match status" value="1"/>
</dbReference>
<evidence type="ECO:0000256" key="5">
    <source>
        <dbReference type="ARBA" id="ARBA00023136"/>
    </source>
</evidence>
<comment type="subcellular location">
    <subcellularLocation>
        <location evidence="1">Cell membrane</location>
        <topology evidence="1">Multi-pass membrane protein</topology>
    </subcellularLocation>
</comment>
<feature type="transmembrane region" description="Helical" evidence="6">
    <location>
        <begin position="15"/>
        <end position="35"/>
    </location>
</feature>
<evidence type="ECO:0000256" key="4">
    <source>
        <dbReference type="ARBA" id="ARBA00022989"/>
    </source>
</evidence>
<feature type="transmembrane region" description="Helical" evidence="6">
    <location>
        <begin position="102"/>
        <end position="119"/>
    </location>
</feature>
<sequence>MENMDNISKRSNKPLWLISTGHALTHWYPATFYLILPLLGNELGLSYTEIGLLLTFKAVTSSIVNLPGGMVADLVSHKGLLMAIALFWVGFPYLIMGLSNHFWLVLLCISLVGVGNMLWHPSSIPTLSHIYSNKKGFALSVHGMGSNAGDAIAPLVVGFLLTWLTWREVVIINVIPGLIMGVIIVICLRDLKIQSENQDEGNNGLEIPLQTKIKNYFGDLKELFKNKEMILLSSSSAFRTMAQNGLVVFVPLYLANELGLSMALVGVALAIMQAAGFVAAPLAGFYSDKVGRKKVVVFSMIMTILLLIVLVLLQNPNLFIFGIAAIGFFLYAMRPVIQAWLMEITPDKMGGTTISILFSVQGLGASTFPLIGGVIADTFGMLYVFYSMIVVVILANIVIIFINEQTEERKQLINGEKLHVK</sequence>
<keyword evidence="2" id="KW-0813">Transport</keyword>
<dbReference type="InterPro" id="IPR005829">
    <property type="entry name" value="Sugar_transporter_CS"/>
</dbReference>
<reference evidence="8 9" key="1">
    <citation type="submission" date="2021-01" db="EMBL/GenBank/DDBJ databases">
        <title>Genomic Encyclopedia of Type Strains, Phase IV (KMG-IV): sequencing the most valuable type-strain genomes for metagenomic binning, comparative biology and taxonomic classification.</title>
        <authorList>
            <person name="Goeker M."/>
        </authorList>
    </citation>
    <scope>NUCLEOTIDE SEQUENCE [LARGE SCALE GENOMIC DNA]</scope>
    <source>
        <strain evidence="8 9">DSM 23711</strain>
    </source>
</reference>
<dbReference type="InterPro" id="IPR020846">
    <property type="entry name" value="MFS_dom"/>
</dbReference>
<keyword evidence="5 6" id="KW-0472">Membrane</keyword>
<feature type="transmembrane region" description="Helical" evidence="6">
    <location>
        <begin position="139"/>
        <end position="164"/>
    </location>
</feature>
<proteinExistence type="predicted"/>
<dbReference type="InterPro" id="IPR011701">
    <property type="entry name" value="MFS"/>
</dbReference>
<evidence type="ECO:0000313" key="8">
    <source>
        <dbReference type="EMBL" id="MBM7570219.1"/>
    </source>
</evidence>
<dbReference type="PANTHER" id="PTHR43129">
    <property type="entry name" value="FOSMIDOMYCIN RESISTANCE PROTEIN"/>
    <property type="match status" value="1"/>
</dbReference>
<dbReference type="PROSITE" id="PS00216">
    <property type="entry name" value="SUGAR_TRANSPORT_1"/>
    <property type="match status" value="1"/>
</dbReference>
<organism evidence="8 9">
    <name type="scientific">Aquibacillus albus</name>
    <dbReference type="NCBI Taxonomy" id="1168171"/>
    <lineage>
        <taxon>Bacteria</taxon>
        <taxon>Bacillati</taxon>
        <taxon>Bacillota</taxon>
        <taxon>Bacilli</taxon>
        <taxon>Bacillales</taxon>
        <taxon>Bacillaceae</taxon>
        <taxon>Aquibacillus</taxon>
    </lineage>
</organism>
<dbReference type="PROSITE" id="PS50850">
    <property type="entry name" value="MFS"/>
    <property type="match status" value="1"/>
</dbReference>
<feature type="transmembrane region" description="Helical" evidence="6">
    <location>
        <begin position="260"/>
        <end position="283"/>
    </location>
</feature>
<feature type="transmembrane region" description="Helical" evidence="6">
    <location>
        <begin position="47"/>
        <end position="67"/>
    </location>
</feature>
<evidence type="ECO:0000256" key="6">
    <source>
        <dbReference type="SAM" id="Phobius"/>
    </source>
</evidence>
<feature type="transmembrane region" description="Helical" evidence="6">
    <location>
        <begin position="230"/>
        <end position="254"/>
    </location>
</feature>
<dbReference type="Pfam" id="PF07690">
    <property type="entry name" value="MFS_1"/>
    <property type="match status" value="1"/>
</dbReference>
<comment type="caution">
    <text evidence="8">The sequence shown here is derived from an EMBL/GenBank/DDBJ whole genome shotgun (WGS) entry which is preliminary data.</text>
</comment>
<dbReference type="Gene3D" id="1.20.1250.20">
    <property type="entry name" value="MFS general substrate transporter like domains"/>
    <property type="match status" value="2"/>
</dbReference>
<evidence type="ECO:0000259" key="7">
    <source>
        <dbReference type="PROSITE" id="PS50850"/>
    </source>
</evidence>
<feature type="transmembrane region" description="Helical" evidence="6">
    <location>
        <begin position="295"/>
        <end position="313"/>
    </location>
</feature>
<feature type="domain" description="Major facilitator superfamily (MFS) profile" evidence="7">
    <location>
        <begin position="14"/>
        <end position="407"/>
    </location>
</feature>
<dbReference type="Proteomes" id="UP001296943">
    <property type="component" value="Unassembled WGS sequence"/>
</dbReference>